<organism evidence="2 3">
    <name type="scientific">Allokutzneria oryzae</name>
    <dbReference type="NCBI Taxonomy" id="1378989"/>
    <lineage>
        <taxon>Bacteria</taxon>
        <taxon>Bacillati</taxon>
        <taxon>Actinomycetota</taxon>
        <taxon>Actinomycetes</taxon>
        <taxon>Pseudonocardiales</taxon>
        <taxon>Pseudonocardiaceae</taxon>
        <taxon>Allokutzneria</taxon>
    </lineage>
</organism>
<dbReference type="Pfam" id="PF05235">
    <property type="entry name" value="CHAD"/>
    <property type="match status" value="1"/>
</dbReference>
<dbReference type="EMBL" id="JBHLZU010000020">
    <property type="protein sequence ID" value="MFB9907321.1"/>
    <property type="molecule type" value="Genomic_DNA"/>
</dbReference>
<evidence type="ECO:0000313" key="3">
    <source>
        <dbReference type="Proteomes" id="UP001589693"/>
    </source>
</evidence>
<keyword evidence="3" id="KW-1185">Reference proteome</keyword>
<evidence type="ECO:0000259" key="1">
    <source>
        <dbReference type="PROSITE" id="PS51708"/>
    </source>
</evidence>
<comment type="caution">
    <text evidence="2">The sequence shown here is derived from an EMBL/GenBank/DDBJ whole genome shotgun (WGS) entry which is preliminary data.</text>
</comment>
<dbReference type="InterPro" id="IPR038186">
    <property type="entry name" value="CHAD_dom_sf"/>
</dbReference>
<proteinExistence type="predicted"/>
<sequence>MSRLRVVKIRRSRDTAALGLPDDPVPSAPDADVAAHVRAAVDRWLRVIVAREPGVRRGKDIEDLHQMRVAVRRLRAMLRAARPLLEAPELEDLRRDLGSVGRALGPVRDLDVLLARLDEQAKTLPRAERAAIGALLDDIESERVAARRRMTILLDSKRYDRLLHRLARFTPESTSDRSALLPLVHKQFTKLAKAVEEAGDDPGDDVLHALRIRGKRLRYTAELAKPLAGKPMRKLIKAAKAFQDVLGEHQDACVAEDRIRALLAARKRVDIDMAFAAGRLVEREQARRAESRANWLPAWTELAERARAI</sequence>
<dbReference type="PANTHER" id="PTHR39339">
    <property type="entry name" value="SLR1444 PROTEIN"/>
    <property type="match status" value="1"/>
</dbReference>
<dbReference type="Gene3D" id="1.40.20.10">
    <property type="entry name" value="CHAD domain"/>
    <property type="match status" value="1"/>
</dbReference>
<dbReference type="PANTHER" id="PTHR39339:SF1">
    <property type="entry name" value="CHAD DOMAIN-CONTAINING PROTEIN"/>
    <property type="match status" value="1"/>
</dbReference>
<reference evidence="2 3" key="1">
    <citation type="submission" date="2024-09" db="EMBL/GenBank/DDBJ databases">
        <authorList>
            <person name="Sun Q."/>
            <person name="Mori K."/>
        </authorList>
    </citation>
    <scope>NUCLEOTIDE SEQUENCE [LARGE SCALE GENOMIC DNA]</scope>
    <source>
        <strain evidence="2 3">TBRC 7907</strain>
    </source>
</reference>
<evidence type="ECO:0000313" key="2">
    <source>
        <dbReference type="EMBL" id="MFB9907321.1"/>
    </source>
</evidence>
<gene>
    <name evidence="2" type="ORF">ACFFQA_25580</name>
</gene>
<dbReference type="RefSeq" id="WP_377857226.1">
    <property type="nucleotide sequence ID" value="NZ_JBHLZU010000020.1"/>
</dbReference>
<dbReference type="PROSITE" id="PS51708">
    <property type="entry name" value="CHAD"/>
    <property type="match status" value="1"/>
</dbReference>
<accession>A0ABV6A5X3</accession>
<dbReference type="InterPro" id="IPR007899">
    <property type="entry name" value="CHAD_dom"/>
</dbReference>
<name>A0ABV6A5X3_9PSEU</name>
<feature type="domain" description="CHAD" evidence="1">
    <location>
        <begin position="26"/>
        <end position="305"/>
    </location>
</feature>
<dbReference type="Proteomes" id="UP001589693">
    <property type="component" value="Unassembled WGS sequence"/>
</dbReference>
<protein>
    <submittedName>
        <fullName evidence="2">CHAD domain-containing protein</fullName>
    </submittedName>
</protein>
<dbReference type="SMART" id="SM00880">
    <property type="entry name" value="CHAD"/>
    <property type="match status" value="1"/>
</dbReference>